<dbReference type="InterPro" id="IPR050493">
    <property type="entry name" value="FAD-dep_Monooxygenase_BioMet"/>
</dbReference>
<keyword evidence="1" id="KW-0560">Oxidoreductase</keyword>
<dbReference type="PANTHER" id="PTHR13789">
    <property type="entry name" value="MONOOXYGENASE"/>
    <property type="match status" value="1"/>
</dbReference>
<dbReference type="Proteomes" id="UP000012429">
    <property type="component" value="Unassembled WGS sequence"/>
</dbReference>
<evidence type="ECO:0000256" key="2">
    <source>
        <dbReference type="ARBA" id="ARBA00023033"/>
    </source>
</evidence>
<dbReference type="PATRIC" id="fig|363754.4.peg.2103"/>
<dbReference type="Gene3D" id="3.50.50.60">
    <property type="entry name" value="FAD/NAD(P)-binding domain"/>
    <property type="match status" value="1"/>
</dbReference>
<evidence type="ECO:0000256" key="1">
    <source>
        <dbReference type="ARBA" id="ARBA00023002"/>
    </source>
</evidence>
<accession>N6V9H8</accession>
<feature type="domain" description="FAD-binding" evidence="3">
    <location>
        <begin position="106"/>
        <end position="443"/>
    </location>
</feature>
<dbReference type="Pfam" id="PF01494">
    <property type="entry name" value="FAD_binding_3"/>
    <property type="match status" value="1"/>
</dbReference>
<gene>
    <name evidence="4" type="ORF">RHSP_45751</name>
</gene>
<keyword evidence="5" id="KW-1185">Reference proteome</keyword>
<comment type="caution">
    <text evidence="4">The sequence shown here is derived from an EMBL/GenBank/DDBJ whole genome shotgun (WGS) entry which is preliminary data.</text>
</comment>
<evidence type="ECO:0000259" key="3">
    <source>
        <dbReference type="Pfam" id="PF01494"/>
    </source>
</evidence>
<reference evidence="4 5" key="1">
    <citation type="journal article" date="2012" name="BMC Genomics">
        <title>Genomic basis of broad host range and environmental adaptability of Rhizobium tropici CIAT 899 and Rhizobium sp. PRF 81 which are used in inoculants for common bean (Phaseolus vulgaris L.).</title>
        <authorList>
            <person name="Ormeno-Orrillo E."/>
            <person name="Menna P."/>
            <person name="Almeida L.G."/>
            <person name="Ollero F.J."/>
            <person name="Nicolas M.F."/>
            <person name="Pains Rodrigues E."/>
            <person name="Shigueyoshi Nakatani A."/>
            <person name="Silva Batista J.S."/>
            <person name="Oliveira Chueire L.M."/>
            <person name="Souza R.C."/>
            <person name="Ribeiro Vasconcelos A.T."/>
            <person name="Megias M."/>
            <person name="Hungria M."/>
            <person name="Martinez-Romero E."/>
        </authorList>
    </citation>
    <scope>NUCLEOTIDE SEQUENCE [LARGE SCALE GENOMIC DNA]</scope>
    <source>
        <strain evidence="4 5">PRF 81</strain>
    </source>
</reference>
<dbReference type="PANTHER" id="PTHR13789:SF309">
    <property type="entry name" value="PUTATIVE (AFU_ORTHOLOGUE AFUA_6G14510)-RELATED"/>
    <property type="match status" value="1"/>
</dbReference>
<name>N6V9H8_9HYPH</name>
<evidence type="ECO:0000313" key="5">
    <source>
        <dbReference type="Proteomes" id="UP000012429"/>
    </source>
</evidence>
<sequence>MVGAAAGNIGEAALSLRRIAPAGARYFPAHADADATRFAARRLYRPRGIPHQAAERRISHDRSRLFALCAAGAAFELGRGQSRGRQGRESPFRPIAGLSPAVKPLKIAIVGAGPAGLAASLFLTRAGHTTDIIERFDNPAPVGSALMLQPTGLTVLESLGLGPAIHAAGNRIDRLFGTETTRGRIVLDVRYNALPGGRYGLGVHRAALFDTLYDEVSARRHPIHTGQRVVGVVEQGSGSYLSIEGGERLGPYDLVIDASGARSELVAASPVAPSSRGLTYGAFWATLDCPDGLVDQAALTQRYDKASVMIGVLPVGSRKPDMPRQAALFWSLKVADADEVRKRGLDRWKDTIRGYWPECEPLLEQLKDWDQLTLARYAHRTVMMPYSGRTVFVGDAAHSTSPQLGQGANMALLDVAVLAHALAGHDSLEAALSAYAKARRTHVRLFQLLSAAFTPFYQSDSAALAWIRDRLVATIARVPPAPQILAAIVSGTLVDPFAAAGLNECDWLRQAVPQPF</sequence>
<organism evidence="4 5">
    <name type="scientific">Rhizobium freirei PRF 81</name>
    <dbReference type="NCBI Taxonomy" id="363754"/>
    <lineage>
        <taxon>Bacteria</taxon>
        <taxon>Pseudomonadati</taxon>
        <taxon>Pseudomonadota</taxon>
        <taxon>Alphaproteobacteria</taxon>
        <taxon>Hyphomicrobiales</taxon>
        <taxon>Rhizobiaceae</taxon>
        <taxon>Rhizobium/Agrobacterium group</taxon>
        <taxon>Rhizobium</taxon>
    </lineage>
</organism>
<dbReference type="EMBL" id="AQHN01000055">
    <property type="protein sequence ID" value="ENN87672.1"/>
    <property type="molecule type" value="Genomic_DNA"/>
</dbReference>
<evidence type="ECO:0000313" key="4">
    <source>
        <dbReference type="EMBL" id="ENN87672.1"/>
    </source>
</evidence>
<dbReference type="GO" id="GO:0004497">
    <property type="term" value="F:monooxygenase activity"/>
    <property type="evidence" value="ECO:0007669"/>
    <property type="project" value="UniProtKB-KW"/>
</dbReference>
<dbReference type="SUPFAM" id="SSF51905">
    <property type="entry name" value="FAD/NAD(P)-binding domain"/>
    <property type="match status" value="1"/>
</dbReference>
<dbReference type="STRING" id="363754.RHSP_45751"/>
<dbReference type="InterPro" id="IPR036188">
    <property type="entry name" value="FAD/NAD-bd_sf"/>
</dbReference>
<dbReference type="InterPro" id="IPR002938">
    <property type="entry name" value="FAD-bd"/>
</dbReference>
<keyword evidence="2 4" id="KW-0503">Monooxygenase</keyword>
<protein>
    <submittedName>
        <fullName evidence="4">Putative FAD-dependent monooxygenase</fullName>
    </submittedName>
</protein>
<dbReference type="AlphaFoldDB" id="N6V9H8"/>
<dbReference type="PRINTS" id="PR00420">
    <property type="entry name" value="RNGMNOXGNASE"/>
</dbReference>
<proteinExistence type="predicted"/>
<dbReference type="GO" id="GO:0071949">
    <property type="term" value="F:FAD binding"/>
    <property type="evidence" value="ECO:0007669"/>
    <property type="project" value="InterPro"/>
</dbReference>